<dbReference type="EMBL" id="GDID01004145">
    <property type="protein sequence ID" value="JAP92461.1"/>
    <property type="molecule type" value="Transcribed_RNA"/>
</dbReference>
<evidence type="ECO:0000259" key="1">
    <source>
        <dbReference type="PROSITE" id="PS50011"/>
    </source>
</evidence>
<feature type="domain" description="Protein kinase" evidence="1">
    <location>
        <begin position="1"/>
        <end position="244"/>
    </location>
</feature>
<dbReference type="GO" id="GO:0005737">
    <property type="term" value="C:cytoplasm"/>
    <property type="evidence" value="ECO:0007669"/>
    <property type="project" value="TreeGrafter"/>
</dbReference>
<dbReference type="SUPFAM" id="SSF56112">
    <property type="entry name" value="Protein kinase-like (PK-like)"/>
    <property type="match status" value="1"/>
</dbReference>
<organism evidence="2">
    <name type="scientific">Trepomonas sp. PC1</name>
    <dbReference type="NCBI Taxonomy" id="1076344"/>
    <lineage>
        <taxon>Eukaryota</taxon>
        <taxon>Metamonada</taxon>
        <taxon>Diplomonadida</taxon>
        <taxon>Hexamitidae</taxon>
        <taxon>Hexamitinae</taxon>
        <taxon>Trepomonas</taxon>
    </lineage>
</organism>
<dbReference type="InterPro" id="IPR011009">
    <property type="entry name" value="Kinase-like_dom_sf"/>
</dbReference>
<dbReference type="AlphaFoldDB" id="A0A146KAH0"/>
<proteinExistence type="predicted"/>
<dbReference type="Gene3D" id="1.10.510.10">
    <property type="entry name" value="Transferase(Phosphotransferase) domain 1"/>
    <property type="match status" value="1"/>
</dbReference>
<keyword evidence="2" id="KW-0808">Transferase</keyword>
<dbReference type="Pfam" id="PF00069">
    <property type="entry name" value="Pkinase"/>
    <property type="match status" value="1"/>
</dbReference>
<dbReference type="PANTHER" id="PTHR24361">
    <property type="entry name" value="MITOGEN-ACTIVATED KINASE KINASE KINASE"/>
    <property type="match status" value="1"/>
</dbReference>
<accession>A0A146KAH0</accession>
<dbReference type="PROSITE" id="PS50011">
    <property type="entry name" value="PROTEIN_KINASE_DOM"/>
    <property type="match status" value="1"/>
</dbReference>
<dbReference type="GO" id="GO:0005524">
    <property type="term" value="F:ATP binding"/>
    <property type="evidence" value="ECO:0007669"/>
    <property type="project" value="InterPro"/>
</dbReference>
<sequence>MQKYQIVKEEQYSNHLTIYHAVSGQSPCKIHVYNLPMMLQEQQQLILKQSSLFMNCGYIQQQIDRFFYQDKLIIVYEHFPCLGGLYQYLRLSNVVLPENILFTIAKHSISALVTIHEQNLVVENISLQSIMQNTATKVFQLQFQQLLHPKPTSQAEIQNPQFAAPERFMGYIAQSNDVWSLGCVLYQLKHKKAAYSKLQLQKALNGEALEIFYDEGKFDQILQQMMNCDWEKRITAKELMQMIE</sequence>
<dbReference type="InterPro" id="IPR000719">
    <property type="entry name" value="Prot_kinase_dom"/>
</dbReference>
<keyword evidence="2" id="KW-0418">Kinase</keyword>
<reference evidence="2" key="1">
    <citation type="submission" date="2015-07" db="EMBL/GenBank/DDBJ databases">
        <title>Adaptation to a free-living lifestyle via gene acquisitions in the diplomonad Trepomonas sp. PC1.</title>
        <authorList>
            <person name="Xu F."/>
            <person name="Jerlstrom-Hultqvist J."/>
            <person name="Kolisko M."/>
            <person name="Simpson A.G.B."/>
            <person name="Roger A.J."/>
            <person name="Svard S.G."/>
            <person name="Andersson J.O."/>
        </authorList>
    </citation>
    <scope>NUCLEOTIDE SEQUENCE</scope>
    <source>
        <strain evidence="2">PC1</strain>
    </source>
</reference>
<dbReference type="InterPro" id="IPR053235">
    <property type="entry name" value="Ser_Thr_kinase"/>
</dbReference>
<evidence type="ECO:0000313" key="2">
    <source>
        <dbReference type="EMBL" id="JAP92461.1"/>
    </source>
</evidence>
<dbReference type="SMART" id="SM00220">
    <property type="entry name" value="S_TKc"/>
    <property type="match status" value="1"/>
</dbReference>
<gene>
    <name evidence="2" type="ORF">TPC1_15591</name>
</gene>
<protein>
    <submittedName>
        <fullName evidence="2">Kinase, NEK</fullName>
    </submittedName>
</protein>
<name>A0A146KAH0_9EUKA</name>
<dbReference type="GO" id="GO:0004674">
    <property type="term" value="F:protein serine/threonine kinase activity"/>
    <property type="evidence" value="ECO:0007669"/>
    <property type="project" value="TreeGrafter"/>
</dbReference>